<sequence length="93" mass="10554">MLKMLFPKKLVKICFYIFLFAFLIAGIKKTSKMIPQYIPLPLVAGLEKRMEPSDLSKAGLIKLSDQELGYLNQWIVDHPLPLFCGKKVVTTPS</sequence>
<dbReference type="EMBL" id="JSAM01000052">
    <property type="protein sequence ID" value="KIA77940.1"/>
    <property type="molecule type" value="Genomic_DNA"/>
</dbReference>
<organism evidence="1 2">
    <name type="scientific">Parachlamydia acanthamoebae</name>
    <dbReference type="NCBI Taxonomy" id="83552"/>
    <lineage>
        <taxon>Bacteria</taxon>
        <taxon>Pseudomonadati</taxon>
        <taxon>Chlamydiota</taxon>
        <taxon>Chlamydiia</taxon>
        <taxon>Parachlamydiales</taxon>
        <taxon>Parachlamydiaceae</taxon>
        <taxon>Parachlamydia</taxon>
    </lineage>
</organism>
<reference evidence="1 2" key="1">
    <citation type="journal article" date="2014" name="Mol. Biol. Evol.">
        <title>Massive expansion of Ubiquitination-related gene families within the Chlamydiae.</title>
        <authorList>
            <person name="Domman D."/>
            <person name="Collingro A."/>
            <person name="Lagkouvardos I."/>
            <person name="Gehre L."/>
            <person name="Weinmaier T."/>
            <person name="Rattei T."/>
            <person name="Subtil A."/>
            <person name="Horn M."/>
        </authorList>
    </citation>
    <scope>NUCLEOTIDE SEQUENCE [LARGE SCALE GENOMIC DNA]</scope>
    <source>
        <strain evidence="1 2">OEW1</strain>
    </source>
</reference>
<accession>A0A0C1CAC2</accession>
<evidence type="ECO:0000313" key="2">
    <source>
        <dbReference type="Proteomes" id="UP000031307"/>
    </source>
</evidence>
<dbReference type="AlphaFoldDB" id="A0A0C1CAC2"/>
<evidence type="ECO:0000313" key="1">
    <source>
        <dbReference type="EMBL" id="KIA77940.1"/>
    </source>
</evidence>
<name>A0A0C1CAC2_9BACT</name>
<dbReference type="Proteomes" id="UP000031307">
    <property type="component" value="Unassembled WGS sequence"/>
</dbReference>
<feature type="non-terminal residue" evidence="1">
    <location>
        <position position="93"/>
    </location>
</feature>
<proteinExistence type="predicted"/>
<gene>
    <name evidence="1" type="ORF">DB43_FH00010</name>
</gene>
<protein>
    <submittedName>
        <fullName evidence="1">Uncharacterized protein</fullName>
    </submittedName>
</protein>
<comment type="caution">
    <text evidence="1">The sequence shown here is derived from an EMBL/GenBank/DDBJ whole genome shotgun (WGS) entry which is preliminary data.</text>
</comment>